<dbReference type="GO" id="GO:0009506">
    <property type="term" value="C:plasmodesma"/>
    <property type="evidence" value="ECO:0007669"/>
    <property type="project" value="UniProtKB-ARBA"/>
</dbReference>
<dbReference type="Gene3D" id="2.60.120.10">
    <property type="entry name" value="Jelly Rolls"/>
    <property type="match status" value="1"/>
</dbReference>
<feature type="domain" description="Cupin type-1" evidence="14">
    <location>
        <begin position="62"/>
        <end position="219"/>
    </location>
</feature>
<evidence type="ECO:0000256" key="5">
    <source>
        <dbReference type="ARBA" id="ARBA00022723"/>
    </source>
</evidence>
<feature type="signal peptide" evidence="13">
    <location>
        <begin position="1"/>
        <end position="22"/>
    </location>
</feature>
<evidence type="ECO:0000256" key="7">
    <source>
        <dbReference type="ARBA" id="ARBA00023157"/>
    </source>
</evidence>
<dbReference type="AlphaFoldDB" id="A0A7N2MMD2"/>
<evidence type="ECO:0000256" key="3">
    <source>
        <dbReference type="ARBA" id="ARBA00022523"/>
    </source>
</evidence>
<dbReference type="GO" id="GO:0048046">
    <property type="term" value="C:apoplast"/>
    <property type="evidence" value="ECO:0007669"/>
    <property type="project" value="UniProtKB-SubCell"/>
</dbReference>
<feature type="binding site" evidence="11">
    <location>
        <position position="110"/>
    </location>
    <ligand>
        <name>Mn(2+)</name>
        <dbReference type="ChEBI" id="CHEBI:29035"/>
    </ligand>
</feature>
<dbReference type="InterPro" id="IPR006045">
    <property type="entry name" value="Cupin_1"/>
</dbReference>
<keyword evidence="9 10" id="KW-0464">Manganese</keyword>
<evidence type="ECO:0000256" key="2">
    <source>
        <dbReference type="ARBA" id="ARBA00007456"/>
    </source>
</evidence>
<dbReference type="InterPro" id="IPR011051">
    <property type="entry name" value="RmlC_Cupin_sf"/>
</dbReference>
<dbReference type="EnsemblPlants" id="QL10p000157:mrna">
    <property type="protein sequence ID" value="QL10p000157:mrna:CDS:2"/>
    <property type="gene ID" value="QL10p000157"/>
</dbReference>
<dbReference type="InterPro" id="IPR014710">
    <property type="entry name" value="RmlC-like_jellyroll"/>
</dbReference>
<evidence type="ECO:0000256" key="8">
    <source>
        <dbReference type="ARBA" id="ARBA00023180"/>
    </source>
</evidence>
<dbReference type="InterPro" id="IPR019780">
    <property type="entry name" value="Germin_Mn-BS"/>
</dbReference>
<reference evidence="15" key="2">
    <citation type="submission" date="2021-01" db="UniProtKB">
        <authorList>
            <consortium name="EnsemblPlants"/>
        </authorList>
    </citation>
    <scope>IDENTIFICATION</scope>
</reference>
<evidence type="ECO:0000256" key="12">
    <source>
        <dbReference type="PIRSR" id="PIRSR601929-3"/>
    </source>
</evidence>
<dbReference type="GO" id="GO:2000280">
    <property type="term" value="P:regulation of root development"/>
    <property type="evidence" value="ECO:0007669"/>
    <property type="project" value="UniProtKB-ARBA"/>
</dbReference>
<feature type="binding site" evidence="10">
    <location>
        <position position="112"/>
    </location>
    <ligand>
        <name>oxalate</name>
        <dbReference type="ChEBI" id="CHEBI:30623"/>
    </ligand>
</feature>
<dbReference type="FunFam" id="2.60.120.10:FF:000025">
    <property type="entry name" value="germin-like protein subfamily 2 member 1"/>
    <property type="match status" value="1"/>
</dbReference>
<feature type="binding site" evidence="11">
    <location>
        <position position="117"/>
    </location>
    <ligand>
        <name>Mn(2+)</name>
        <dbReference type="ChEBI" id="CHEBI:29035"/>
    </ligand>
</feature>
<dbReference type="SMART" id="SM00835">
    <property type="entry name" value="Cupin_1"/>
    <property type="match status" value="1"/>
</dbReference>
<dbReference type="OrthoDB" id="1921208at2759"/>
<dbReference type="Pfam" id="PF00190">
    <property type="entry name" value="Cupin_1"/>
    <property type="match status" value="1"/>
</dbReference>
<dbReference type="EMBL" id="LRBV02000010">
    <property type="status" value="NOT_ANNOTATED_CDS"/>
    <property type="molecule type" value="Genomic_DNA"/>
</dbReference>
<dbReference type="PROSITE" id="PS00725">
    <property type="entry name" value="GERMIN"/>
    <property type="match status" value="1"/>
</dbReference>
<evidence type="ECO:0000256" key="9">
    <source>
        <dbReference type="ARBA" id="ARBA00023211"/>
    </source>
</evidence>
<evidence type="ECO:0000313" key="15">
    <source>
        <dbReference type="EnsemblPlants" id="QL10p000157:mrna:CDS:2"/>
    </source>
</evidence>
<evidence type="ECO:0000313" key="16">
    <source>
        <dbReference type="Proteomes" id="UP000594261"/>
    </source>
</evidence>
<dbReference type="PANTHER" id="PTHR31238">
    <property type="entry name" value="GERMIN-LIKE PROTEIN SUBFAMILY 3 MEMBER 3"/>
    <property type="match status" value="1"/>
</dbReference>
<reference evidence="15 16" key="1">
    <citation type="journal article" date="2016" name="G3 (Bethesda)">
        <title>First Draft Assembly and Annotation of the Genome of a California Endemic Oak Quercus lobata Nee (Fagaceae).</title>
        <authorList>
            <person name="Sork V.L."/>
            <person name="Fitz-Gibbon S.T."/>
            <person name="Puiu D."/>
            <person name="Crepeau M."/>
            <person name="Gugger P.F."/>
            <person name="Sherman R."/>
            <person name="Stevens K."/>
            <person name="Langley C.H."/>
            <person name="Pellegrini M."/>
            <person name="Salzberg S.L."/>
        </authorList>
    </citation>
    <scope>NUCLEOTIDE SEQUENCE [LARGE SCALE GENOMIC DNA]</scope>
    <source>
        <strain evidence="15 16">cv. SW786</strain>
    </source>
</reference>
<feature type="binding site" evidence="11">
    <location>
        <position position="112"/>
    </location>
    <ligand>
        <name>Mn(2+)</name>
        <dbReference type="ChEBI" id="CHEBI:29035"/>
    </ligand>
</feature>
<keyword evidence="4 13" id="KW-0964">Secreted</keyword>
<keyword evidence="8" id="KW-0325">Glycoprotein</keyword>
<feature type="chain" id="PRO_5029945919" description="Germin-like protein" evidence="13">
    <location>
        <begin position="23"/>
        <end position="224"/>
    </location>
</feature>
<evidence type="ECO:0000256" key="4">
    <source>
        <dbReference type="ARBA" id="ARBA00022525"/>
    </source>
</evidence>
<dbReference type="GO" id="GO:0010497">
    <property type="term" value="P:plasmodesmata-mediated intercellular transport"/>
    <property type="evidence" value="ECO:0007669"/>
    <property type="project" value="UniProtKB-ARBA"/>
</dbReference>
<gene>
    <name evidence="15" type="primary">LOC115964200</name>
</gene>
<evidence type="ECO:0000256" key="6">
    <source>
        <dbReference type="ARBA" id="ARBA00022729"/>
    </source>
</evidence>
<dbReference type="Gramene" id="QL10p000157:mrna">
    <property type="protein sequence ID" value="QL10p000157:mrna:CDS:2"/>
    <property type="gene ID" value="QL10p000157"/>
</dbReference>
<evidence type="ECO:0000256" key="1">
    <source>
        <dbReference type="ARBA" id="ARBA00004271"/>
    </source>
</evidence>
<dbReference type="InParanoid" id="A0A7N2MMD2"/>
<dbReference type="GeneID" id="115964200"/>
<feature type="disulfide bond" evidence="12">
    <location>
        <begin position="31"/>
        <end position="48"/>
    </location>
</feature>
<keyword evidence="6 13" id="KW-0732">Signal</keyword>
<dbReference type="Proteomes" id="UP000594261">
    <property type="component" value="Chromosome 10"/>
</dbReference>
<evidence type="ECO:0000256" key="10">
    <source>
        <dbReference type="PIRSR" id="PIRSR601929-1"/>
    </source>
</evidence>
<dbReference type="RefSeq" id="XP_030939418.1">
    <property type="nucleotide sequence ID" value="XM_031083558.1"/>
</dbReference>
<evidence type="ECO:0000256" key="11">
    <source>
        <dbReference type="PIRSR" id="PIRSR601929-2"/>
    </source>
</evidence>
<name>A0A7N2MMD2_QUELO</name>
<keyword evidence="16" id="KW-1185">Reference proteome</keyword>
<comment type="similarity">
    <text evidence="2 13">Belongs to the germin family.</text>
</comment>
<keyword evidence="5 10" id="KW-0479">Metal-binding</keyword>
<dbReference type="KEGG" id="qlo:115964200"/>
<keyword evidence="3 13" id="KW-0052">Apoplast</keyword>
<dbReference type="InterPro" id="IPR001929">
    <property type="entry name" value="Germin"/>
</dbReference>
<organism evidence="15 16">
    <name type="scientific">Quercus lobata</name>
    <name type="common">Valley oak</name>
    <dbReference type="NCBI Taxonomy" id="97700"/>
    <lineage>
        <taxon>Eukaryota</taxon>
        <taxon>Viridiplantae</taxon>
        <taxon>Streptophyta</taxon>
        <taxon>Embryophyta</taxon>
        <taxon>Tracheophyta</taxon>
        <taxon>Spermatophyta</taxon>
        <taxon>Magnoliopsida</taxon>
        <taxon>eudicotyledons</taxon>
        <taxon>Gunneridae</taxon>
        <taxon>Pentapetalae</taxon>
        <taxon>rosids</taxon>
        <taxon>fabids</taxon>
        <taxon>Fagales</taxon>
        <taxon>Fagaceae</taxon>
        <taxon>Quercus</taxon>
    </lineage>
</organism>
<dbReference type="OMA" id="LLHYCLN"/>
<dbReference type="SUPFAM" id="SSF51182">
    <property type="entry name" value="RmlC-like cupins"/>
    <property type="match status" value="1"/>
</dbReference>
<comment type="subcellular location">
    <subcellularLocation>
        <location evidence="1 13">Secreted</location>
        <location evidence="1 13">Extracellular space</location>
        <location evidence="1 13">Apoplast</location>
    </subcellularLocation>
</comment>
<keyword evidence="7 12" id="KW-1015">Disulfide bond</keyword>
<evidence type="ECO:0000259" key="14">
    <source>
        <dbReference type="SMART" id="SM00835"/>
    </source>
</evidence>
<dbReference type="FunCoup" id="A0A7N2MMD2">
    <property type="interactions" value="71"/>
</dbReference>
<feature type="binding site" evidence="11">
    <location>
        <position position="156"/>
    </location>
    <ligand>
        <name>Mn(2+)</name>
        <dbReference type="ChEBI" id="CHEBI:29035"/>
    </ligand>
</feature>
<dbReference type="GO" id="GO:0030145">
    <property type="term" value="F:manganese ion binding"/>
    <property type="evidence" value="ECO:0007669"/>
    <property type="project" value="UniProtKB-UniRule"/>
</dbReference>
<evidence type="ECO:0000256" key="13">
    <source>
        <dbReference type="RuleBase" id="RU366015"/>
    </source>
</evidence>
<sequence length="224" mass="24134">MKNSCLLLCVVIFICMEYICLADFDNLQDTCPTATQAKQTVFINGFNCKNPANIASSDFKTSKLNHTGNTDNIFRSAVTIATAADFPGLNTLGLSIARTDIEMDGLVLAHSHPRASEMFFVSKGNVVAGFIDTRNKVFQIGLKEGDVFVFPRGLLHFCFNSGFEPATVFSVLNSQNPGVVTLTGAMFGPDSDNVLDKLVRQLISLSGSKLNGVGNMTLAGFSIM</sequence>
<dbReference type="PRINTS" id="PR00325">
    <property type="entry name" value="GERMIN"/>
</dbReference>
<dbReference type="CDD" id="cd02241">
    <property type="entry name" value="cupin_OxOx"/>
    <property type="match status" value="1"/>
</dbReference>
<accession>A0A7N2MMD2</accession>
<proteinExistence type="inferred from homology"/>
<protein>
    <recommendedName>
        <fullName evidence="13">Germin-like protein</fullName>
    </recommendedName>
</protein>
<feature type="binding site" evidence="10">
    <location>
        <position position="117"/>
    </location>
    <ligand>
        <name>oxalate</name>
        <dbReference type="ChEBI" id="CHEBI:30623"/>
    </ligand>
</feature>